<keyword evidence="1 6" id="KW-0645">Protease</keyword>
<organism evidence="6 7">
    <name type="scientific">Shouchella lonarensis</name>
    <dbReference type="NCBI Taxonomy" id="1464122"/>
    <lineage>
        <taxon>Bacteria</taxon>
        <taxon>Bacillati</taxon>
        <taxon>Bacillota</taxon>
        <taxon>Bacilli</taxon>
        <taxon>Bacillales</taxon>
        <taxon>Bacillaceae</taxon>
        <taxon>Shouchella</taxon>
    </lineage>
</organism>
<dbReference type="InterPro" id="IPR045051">
    <property type="entry name" value="SBT"/>
</dbReference>
<dbReference type="Pfam" id="PF00082">
    <property type="entry name" value="Peptidase_S8"/>
    <property type="match status" value="1"/>
</dbReference>
<protein>
    <submittedName>
        <fullName evidence="6">Minor extracellular serine protease Vpr</fullName>
    </submittedName>
</protein>
<dbReference type="InterPro" id="IPR000209">
    <property type="entry name" value="Peptidase_S8/S53_dom"/>
</dbReference>
<comment type="caution">
    <text evidence="4">Lacks conserved residue(s) required for the propagation of feature annotation.</text>
</comment>
<accession>A0A1G6NHA1</accession>
<name>A0A1G6NHA1_9BACI</name>
<keyword evidence="7" id="KW-1185">Reference proteome</keyword>
<evidence type="ECO:0000256" key="1">
    <source>
        <dbReference type="ARBA" id="ARBA00022670"/>
    </source>
</evidence>
<proteinExistence type="inferred from homology"/>
<sequence length="317" mass="33906">MLYEVAPDIPTFYFSGELEESAMAALVETGASVKFGQSEWVQTGDLIASFSSRGPVYETGAIKPEIIAPGEEIFSTVPDFVNGPESIGDYDEAYASYSGTSMAAPYVAGVAALMLQADPELTPAEIKTRIMNTAGPLAKEYNVFEVGAGLIDPRAAVATDMTIQTTIAGLHLEKDVLTTIPDHTGALSYGFLSTNDGNVRERNSIRLQNRSSEAKTFTVDVQFGAVNGTLRAVDSGVVRQTNQKVTVPAGKTATHNAFLIAPKTTAPGLYGGYVTYTNQANENEVYRVPFGAAIDLEVDFEFDLESFKTLLPDLLAS</sequence>
<dbReference type="OrthoDB" id="9798386at2"/>
<dbReference type="InterPro" id="IPR023828">
    <property type="entry name" value="Peptidase_S8_Ser-AS"/>
</dbReference>
<feature type="domain" description="Peptidase S8/S53" evidence="5">
    <location>
        <begin position="43"/>
        <end position="149"/>
    </location>
</feature>
<evidence type="ECO:0000313" key="7">
    <source>
        <dbReference type="Proteomes" id="UP000242662"/>
    </source>
</evidence>
<evidence type="ECO:0000256" key="4">
    <source>
        <dbReference type="PROSITE-ProRule" id="PRU01240"/>
    </source>
</evidence>
<dbReference type="SUPFAM" id="SSF52743">
    <property type="entry name" value="Subtilisin-like"/>
    <property type="match status" value="1"/>
</dbReference>
<dbReference type="AlphaFoldDB" id="A0A1G6NHA1"/>
<reference evidence="7" key="1">
    <citation type="submission" date="2016-09" db="EMBL/GenBank/DDBJ databases">
        <authorList>
            <person name="Varghese N."/>
            <person name="Submissions S."/>
        </authorList>
    </citation>
    <scope>NUCLEOTIDE SEQUENCE [LARGE SCALE GENOMIC DNA]</scope>
    <source>
        <strain evidence="7">25nlg</strain>
    </source>
</reference>
<dbReference type="RefSeq" id="WP_090776556.1">
    <property type="nucleotide sequence ID" value="NZ_FMYM01000012.1"/>
</dbReference>
<dbReference type="InterPro" id="IPR036852">
    <property type="entry name" value="Peptidase_S8/S53_dom_sf"/>
</dbReference>
<gene>
    <name evidence="6" type="ORF">SAMN05421737_11284</name>
</gene>
<evidence type="ECO:0000256" key="3">
    <source>
        <dbReference type="ARBA" id="ARBA00022825"/>
    </source>
</evidence>
<evidence type="ECO:0000256" key="2">
    <source>
        <dbReference type="ARBA" id="ARBA00022801"/>
    </source>
</evidence>
<evidence type="ECO:0000313" key="6">
    <source>
        <dbReference type="EMBL" id="SDC67290.1"/>
    </source>
</evidence>
<dbReference type="EMBL" id="FMYM01000012">
    <property type="protein sequence ID" value="SDC67290.1"/>
    <property type="molecule type" value="Genomic_DNA"/>
</dbReference>
<dbReference type="Proteomes" id="UP000242662">
    <property type="component" value="Unassembled WGS sequence"/>
</dbReference>
<dbReference type="PROSITE" id="PS51892">
    <property type="entry name" value="SUBTILASE"/>
    <property type="match status" value="1"/>
</dbReference>
<comment type="similarity">
    <text evidence="4">Belongs to the peptidase S8 family.</text>
</comment>
<dbReference type="PANTHER" id="PTHR10795">
    <property type="entry name" value="PROPROTEIN CONVERTASE SUBTILISIN/KEXIN"/>
    <property type="match status" value="1"/>
</dbReference>
<dbReference type="GO" id="GO:0006508">
    <property type="term" value="P:proteolysis"/>
    <property type="evidence" value="ECO:0007669"/>
    <property type="project" value="UniProtKB-KW"/>
</dbReference>
<dbReference type="Gene3D" id="3.40.50.200">
    <property type="entry name" value="Peptidase S8/S53 domain"/>
    <property type="match status" value="1"/>
</dbReference>
<dbReference type="PROSITE" id="PS00138">
    <property type="entry name" value="SUBTILASE_SER"/>
    <property type="match status" value="1"/>
</dbReference>
<keyword evidence="3" id="KW-0720">Serine protease</keyword>
<dbReference type="STRING" id="1464122.SAMN05421737_11284"/>
<keyword evidence="2" id="KW-0378">Hydrolase</keyword>
<dbReference type="GO" id="GO:0004252">
    <property type="term" value="F:serine-type endopeptidase activity"/>
    <property type="evidence" value="ECO:0007669"/>
    <property type="project" value="InterPro"/>
</dbReference>
<evidence type="ECO:0000259" key="5">
    <source>
        <dbReference type="Pfam" id="PF00082"/>
    </source>
</evidence>